<feature type="short sequence motif" description="GXSXG" evidence="4">
    <location>
        <begin position="45"/>
        <end position="49"/>
    </location>
</feature>
<feature type="domain" description="PNPLA" evidence="5">
    <location>
        <begin position="12"/>
        <end position="214"/>
    </location>
</feature>
<protein>
    <submittedName>
        <fullName evidence="6">Patatin-like phospholipase family protein</fullName>
    </submittedName>
</protein>
<dbReference type="Proteomes" id="UP001141183">
    <property type="component" value="Unassembled WGS sequence"/>
</dbReference>
<keyword evidence="7" id="KW-1185">Reference proteome</keyword>
<dbReference type="GO" id="GO:0016042">
    <property type="term" value="P:lipid catabolic process"/>
    <property type="evidence" value="ECO:0007669"/>
    <property type="project" value="UniProtKB-UniRule"/>
</dbReference>
<dbReference type="InterPro" id="IPR016035">
    <property type="entry name" value="Acyl_Trfase/lysoPLipase"/>
</dbReference>
<evidence type="ECO:0000256" key="3">
    <source>
        <dbReference type="ARBA" id="ARBA00023098"/>
    </source>
</evidence>
<gene>
    <name evidence="6" type="ORF">NE398_19575</name>
</gene>
<feature type="active site" description="Proton acceptor" evidence="4">
    <location>
        <position position="192"/>
    </location>
</feature>
<keyword evidence="2 4" id="KW-0442">Lipid degradation</keyword>
<evidence type="ECO:0000256" key="4">
    <source>
        <dbReference type="PROSITE-ProRule" id="PRU01161"/>
    </source>
</evidence>
<feature type="active site" description="Nucleophile" evidence="4">
    <location>
        <position position="47"/>
    </location>
</feature>
<accession>A0A9X3XMJ3</accession>
<dbReference type="AlphaFoldDB" id="A0A9X3XMJ3"/>
<dbReference type="CDD" id="cd07209">
    <property type="entry name" value="Pat_hypo_Ecoli_Z1214_like"/>
    <property type="match status" value="1"/>
</dbReference>
<keyword evidence="3 4" id="KW-0443">Lipid metabolism</keyword>
<dbReference type="Pfam" id="PF01734">
    <property type="entry name" value="Patatin"/>
    <property type="match status" value="1"/>
</dbReference>
<dbReference type="Gene3D" id="3.40.1090.10">
    <property type="entry name" value="Cytosolic phospholipase A2 catalytic domain"/>
    <property type="match status" value="2"/>
</dbReference>
<comment type="caution">
    <text evidence="6">The sequence shown here is derived from an EMBL/GenBank/DDBJ whole genome shotgun (WGS) entry which is preliminary data.</text>
</comment>
<keyword evidence="1 4" id="KW-0378">Hydrolase</keyword>
<dbReference type="RefSeq" id="WP_272470731.1">
    <property type="nucleotide sequence ID" value="NZ_JAMRYU010000029.1"/>
</dbReference>
<dbReference type="GO" id="GO:0016787">
    <property type="term" value="F:hydrolase activity"/>
    <property type="evidence" value="ECO:0007669"/>
    <property type="project" value="UniProtKB-UniRule"/>
</dbReference>
<dbReference type="PROSITE" id="PS51635">
    <property type="entry name" value="PNPLA"/>
    <property type="match status" value="1"/>
</dbReference>
<dbReference type="PANTHER" id="PTHR14226:SF57">
    <property type="entry name" value="BLR7027 PROTEIN"/>
    <property type="match status" value="1"/>
</dbReference>
<dbReference type="EMBL" id="JAMRYU010000029">
    <property type="protein sequence ID" value="MDC4242335.1"/>
    <property type="molecule type" value="Genomic_DNA"/>
</dbReference>
<feature type="short sequence motif" description="DGA/G" evidence="4">
    <location>
        <begin position="192"/>
        <end position="194"/>
    </location>
</feature>
<proteinExistence type="predicted"/>
<organism evidence="6 7">
    <name type="scientific">Clostridium tertium</name>
    <dbReference type="NCBI Taxonomy" id="1559"/>
    <lineage>
        <taxon>Bacteria</taxon>
        <taxon>Bacillati</taxon>
        <taxon>Bacillota</taxon>
        <taxon>Clostridia</taxon>
        <taxon>Eubacteriales</taxon>
        <taxon>Clostridiaceae</taxon>
        <taxon>Clostridium</taxon>
    </lineage>
</organism>
<evidence type="ECO:0000313" key="6">
    <source>
        <dbReference type="EMBL" id="MDC4242335.1"/>
    </source>
</evidence>
<evidence type="ECO:0000259" key="5">
    <source>
        <dbReference type="PROSITE" id="PS51635"/>
    </source>
</evidence>
<feature type="short sequence motif" description="GXGXXG" evidence="4">
    <location>
        <begin position="16"/>
        <end position="21"/>
    </location>
</feature>
<evidence type="ECO:0000256" key="2">
    <source>
        <dbReference type="ARBA" id="ARBA00022963"/>
    </source>
</evidence>
<dbReference type="InterPro" id="IPR050301">
    <property type="entry name" value="NTE"/>
</dbReference>
<name>A0A9X3XMJ3_9CLOT</name>
<dbReference type="SUPFAM" id="SSF52151">
    <property type="entry name" value="FabD/lysophospholipase-like"/>
    <property type="match status" value="1"/>
</dbReference>
<dbReference type="InterPro" id="IPR002641">
    <property type="entry name" value="PNPLA_dom"/>
</dbReference>
<dbReference type="PANTHER" id="PTHR14226">
    <property type="entry name" value="NEUROPATHY TARGET ESTERASE/SWISS CHEESE D.MELANOGASTER"/>
    <property type="match status" value="1"/>
</dbReference>
<reference evidence="6" key="1">
    <citation type="submission" date="2022-05" db="EMBL/GenBank/DDBJ databases">
        <title>Draft genome sequence of Clostridium tertium strain CP3 isolated from Peru.</title>
        <authorList>
            <person name="Hurtado R."/>
            <person name="Lima L."/>
            <person name="Sousa T."/>
            <person name="Jaiswal A.K."/>
            <person name="Tiwari S."/>
            <person name="Maturrano L."/>
            <person name="Brenig B."/>
            <person name="Azevedo V."/>
        </authorList>
    </citation>
    <scope>NUCLEOTIDE SEQUENCE</scope>
    <source>
        <strain evidence="6">CP3</strain>
    </source>
</reference>
<evidence type="ECO:0000256" key="1">
    <source>
        <dbReference type="ARBA" id="ARBA00022801"/>
    </source>
</evidence>
<sequence>MGSLLEDFKIGLVLSGGGAKGSYEAGVFKTLWELNLVDNVKVISGTSVGSVNALLFAMNDRKIIKDSWSSITYSRFIRLQERTRSIKIPELIKTITHGNYEKSIIEQIKNNDIGLLSQIGIENFIKEYVNIETINMHNRDIYACAYNIDKESPEYFKLNEYSNEEILNIVLASCAIPIIFSPIKIENNRYADGGIKSPEYSKNNIDNIPIAPLKNYDCDLIIVVGLSNKDRLNKEGFNKNKIIEIYPSKKIELVNGAGSVMMNKSKLIDNIELGYRDSMIKLAPLIINIIKDKYNREKE</sequence>
<evidence type="ECO:0000313" key="7">
    <source>
        <dbReference type="Proteomes" id="UP001141183"/>
    </source>
</evidence>